<feature type="compositionally biased region" description="Low complexity" evidence="1">
    <location>
        <begin position="47"/>
        <end position="59"/>
    </location>
</feature>
<dbReference type="eggNOG" id="ENOG50343NP">
    <property type="taxonomic scope" value="Bacteria"/>
</dbReference>
<sequence>MSRNPETMTPKFSWTASAAVLAGAALVVAGCSSGGSDHEQTTTPPASTTSFVTPTETTSRVPATPPSTPLTAPAALPAEIGPVDQASVDAVAAAVARIWYGWDTTRDLTQHDAKLRAVPLLEPRLAQLLRDYPPIAGPGADWLDLTARSAVLTVPADGVRPGVEAGAPADTATSAVRLLEVTQKVNTPTGPMPDRHLVVGIALVKVGAEWRVSQVGSR</sequence>
<feature type="chain" id="PRO_5039507935" description="Lipoprotein" evidence="2">
    <location>
        <begin position="30"/>
        <end position="218"/>
    </location>
</feature>
<dbReference type="Proteomes" id="UP000006820">
    <property type="component" value="Plasmid pNF1"/>
</dbReference>
<evidence type="ECO:0000313" key="4">
    <source>
        <dbReference type="Proteomes" id="UP000006820"/>
    </source>
</evidence>
<evidence type="ECO:0000313" key="3">
    <source>
        <dbReference type="EMBL" id="BAD60674.1"/>
    </source>
</evidence>
<feature type="region of interest" description="Disordered" evidence="1">
    <location>
        <begin position="32"/>
        <end position="67"/>
    </location>
</feature>
<geneLocation type="plasmid" evidence="3 4">
    <name>pNF1</name>
</geneLocation>
<dbReference type="PROSITE" id="PS51257">
    <property type="entry name" value="PROKAR_LIPOPROTEIN"/>
    <property type="match status" value="1"/>
</dbReference>
<organism evidence="3 4">
    <name type="scientific">Nocardia farcinica (strain IFM 10152)</name>
    <dbReference type="NCBI Taxonomy" id="247156"/>
    <lineage>
        <taxon>Bacteria</taxon>
        <taxon>Bacillati</taxon>
        <taxon>Actinomycetota</taxon>
        <taxon>Actinomycetes</taxon>
        <taxon>Mycobacteriales</taxon>
        <taxon>Nocardiaceae</taxon>
        <taxon>Nocardia</taxon>
    </lineage>
</organism>
<reference evidence="3 4" key="1">
    <citation type="journal article" date="2004" name="Proc. Natl. Acad. Sci. U.S.A.">
        <title>The complete genomic sequence of Nocardia farcinica IFM 10152.</title>
        <authorList>
            <person name="Ishikawa J."/>
            <person name="Yamashita A."/>
            <person name="Mikami Y."/>
            <person name="Hoshino Y."/>
            <person name="Kurita H."/>
            <person name="Hotta K."/>
            <person name="Shiba T."/>
            <person name="Hattori M."/>
        </authorList>
    </citation>
    <scope>NUCLEOTIDE SEQUENCE [LARGE SCALE GENOMIC DNA]</scope>
    <source>
        <strain evidence="3 4">IFM 10152</strain>
        <plasmid evidence="4">Plasmid pNF1</plasmid>
    </source>
</reference>
<name>Q5YMB7_NOCFA</name>
<protein>
    <recommendedName>
        <fullName evidence="5">Lipoprotein</fullName>
    </recommendedName>
</protein>
<evidence type="ECO:0008006" key="5">
    <source>
        <dbReference type="Google" id="ProtNLM"/>
    </source>
</evidence>
<dbReference type="HOGENOM" id="CLU_1265858_0_0_11"/>
<keyword evidence="2" id="KW-0732">Signal</keyword>
<dbReference type="KEGG" id="nfa:PNF1_1490"/>
<proteinExistence type="predicted"/>
<dbReference type="AlphaFoldDB" id="Q5YMB7"/>
<feature type="signal peptide" evidence="2">
    <location>
        <begin position="1"/>
        <end position="29"/>
    </location>
</feature>
<dbReference type="EMBL" id="AP006619">
    <property type="protein sequence ID" value="BAD60674.1"/>
    <property type="molecule type" value="Genomic_DNA"/>
</dbReference>
<keyword evidence="3" id="KW-0614">Plasmid</keyword>
<evidence type="ECO:0000256" key="1">
    <source>
        <dbReference type="SAM" id="MobiDB-lite"/>
    </source>
</evidence>
<keyword evidence="4" id="KW-1185">Reference proteome</keyword>
<accession>Q5YMB7</accession>
<gene>
    <name evidence="3" type="ordered locus">PNF1_1490</name>
</gene>
<evidence type="ECO:0000256" key="2">
    <source>
        <dbReference type="SAM" id="SignalP"/>
    </source>
</evidence>